<feature type="domain" description="4Fe-4S ferredoxin-type" evidence="1">
    <location>
        <begin position="289"/>
        <end position="316"/>
    </location>
</feature>
<dbReference type="EMBL" id="FOHU01000001">
    <property type="protein sequence ID" value="SES72028.1"/>
    <property type="molecule type" value="Genomic_DNA"/>
</dbReference>
<dbReference type="PROSITE" id="PS51379">
    <property type="entry name" value="4FE4S_FER_2"/>
    <property type="match status" value="2"/>
</dbReference>
<accession>A0A1H9YTY8</accession>
<organism evidence="2 3">
    <name type="scientific">Natronincola peptidivorans</name>
    <dbReference type="NCBI Taxonomy" id="426128"/>
    <lineage>
        <taxon>Bacteria</taxon>
        <taxon>Bacillati</taxon>
        <taxon>Bacillota</taxon>
        <taxon>Clostridia</taxon>
        <taxon>Peptostreptococcales</taxon>
        <taxon>Natronincolaceae</taxon>
        <taxon>Natronincola</taxon>
    </lineage>
</organism>
<dbReference type="InterPro" id="IPR053135">
    <property type="entry name" value="AKR2_Oxidoreductase"/>
</dbReference>
<dbReference type="RefSeq" id="WP_090438436.1">
    <property type="nucleotide sequence ID" value="NZ_FOHU01000001.1"/>
</dbReference>
<dbReference type="SUPFAM" id="SSF54862">
    <property type="entry name" value="4Fe-4S ferredoxins"/>
    <property type="match status" value="1"/>
</dbReference>
<feature type="domain" description="4Fe-4S ferredoxin-type" evidence="1">
    <location>
        <begin position="261"/>
        <end position="288"/>
    </location>
</feature>
<dbReference type="PRINTS" id="PR00069">
    <property type="entry name" value="ALDKETRDTASE"/>
</dbReference>
<dbReference type="Proteomes" id="UP000199568">
    <property type="component" value="Unassembled WGS sequence"/>
</dbReference>
<dbReference type="Gene3D" id="3.30.70.20">
    <property type="match status" value="1"/>
</dbReference>
<dbReference type="CDD" id="cd19100">
    <property type="entry name" value="AKR_unchar"/>
    <property type="match status" value="1"/>
</dbReference>
<dbReference type="PANTHER" id="PTHR43312">
    <property type="entry name" value="D-THREO-ALDOSE 1-DEHYDROGENASE"/>
    <property type="match status" value="1"/>
</dbReference>
<dbReference type="InterPro" id="IPR036812">
    <property type="entry name" value="NAD(P)_OxRdtase_dom_sf"/>
</dbReference>
<dbReference type="STRING" id="426128.SAMN05660297_00381"/>
<name>A0A1H9YTY8_9FIRM</name>
<evidence type="ECO:0000259" key="1">
    <source>
        <dbReference type="PROSITE" id="PS51379"/>
    </source>
</evidence>
<dbReference type="SUPFAM" id="SSF51430">
    <property type="entry name" value="NAD(P)-linked oxidoreductase"/>
    <property type="match status" value="1"/>
</dbReference>
<reference evidence="2 3" key="1">
    <citation type="submission" date="2016-10" db="EMBL/GenBank/DDBJ databases">
        <authorList>
            <person name="de Groot N.N."/>
        </authorList>
    </citation>
    <scope>NUCLEOTIDE SEQUENCE [LARGE SCALE GENOMIC DNA]</scope>
    <source>
        <strain evidence="2 3">DSM 18979</strain>
    </source>
</reference>
<protein>
    <submittedName>
        <fullName evidence="2">Aldo/keto reductase family protein</fullName>
    </submittedName>
</protein>
<dbReference type="OrthoDB" id="9773828at2"/>
<gene>
    <name evidence="2" type="ORF">SAMN05660297_00381</name>
</gene>
<dbReference type="GO" id="GO:0016491">
    <property type="term" value="F:oxidoreductase activity"/>
    <property type="evidence" value="ECO:0007669"/>
    <property type="project" value="InterPro"/>
</dbReference>
<keyword evidence="3" id="KW-1185">Reference proteome</keyword>
<dbReference type="PANTHER" id="PTHR43312:SF1">
    <property type="entry name" value="NADP-DEPENDENT OXIDOREDUCTASE DOMAIN-CONTAINING PROTEIN"/>
    <property type="match status" value="1"/>
</dbReference>
<evidence type="ECO:0000313" key="3">
    <source>
        <dbReference type="Proteomes" id="UP000199568"/>
    </source>
</evidence>
<sequence>MEKNKLGNTSLLVSKLCFGSLTMGPLQANKSPKEGAKLLLHSFEKGVNFIDTAELYETYPHISEALKSWKRDEIVIATKSYAYSKKTAEDSLRKALKEMNTDYIDIFLLHEQESQHTLRGHQEALEYFLAMKEKGFIKAIGISTHTIAAVEASLAMKEIEILHPIVNKEGLGIQDGTIEEMIKLLIKGYNLGKGIYGMKPLGGGNLLKSFNACFEFVLGLSCLHSIAVGMQTVEEIDANISIFEGKGIEAELLTKIENINRQLKIDFWCEVCGNCMRACSHGALEIINNKLIIKQEKCVLCGYCSKCCPHFCIKVI</sequence>
<dbReference type="AlphaFoldDB" id="A0A1H9YTY8"/>
<evidence type="ECO:0000313" key="2">
    <source>
        <dbReference type="EMBL" id="SES72028.1"/>
    </source>
</evidence>
<proteinExistence type="predicted"/>
<dbReference type="InterPro" id="IPR017896">
    <property type="entry name" value="4Fe4S_Fe-S-bd"/>
</dbReference>
<dbReference type="Pfam" id="PF00248">
    <property type="entry name" value="Aldo_ket_red"/>
    <property type="match status" value="1"/>
</dbReference>
<dbReference type="InterPro" id="IPR020471">
    <property type="entry name" value="AKR"/>
</dbReference>
<dbReference type="InterPro" id="IPR023210">
    <property type="entry name" value="NADP_OxRdtase_dom"/>
</dbReference>
<dbReference type="Gene3D" id="3.20.20.100">
    <property type="entry name" value="NADP-dependent oxidoreductase domain"/>
    <property type="match status" value="1"/>
</dbReference>